<dbReference type="Proteomes" id="UP000199614">
    <property type="component" value="Unassembled WGS sequence"/>
</dbReference>
<keyword evidence="1" id="KW-1133">Transmembrane helix</keyword>
<sequence length="76" mass="7612">MSWVTLVADHHNRAAALSVRLAGNRIGQVLVPLGAGGLAGLTGGAGAIFHAVGLLLLSSAACTLVATRDLPTRPDT</sequence>
<organism evidence="2 3">
    <name type="scientific">Pseudonocardia ammonioxydans</name>
    <dbReference type="NCBI Taxonomy" id="260086"/>
    <lineage>
        <taxon>Bacteria</taxon>
        <taxon>Bacillati</taxon>
        <taxon>Actinomycetota</taxon>
        <taxon>Actinomycetes</taxon>
        <taxon>Pseudonocardiales</taxon>
        <taxon>Pseudonocardiaceae</taxon>
        <taxon>Pseudonocardia</taxon>
    </lineage>
</organism>
<dbReference type="SUPFAM" id="SSF103473">
    <property type="entry name" value="MFS general substrate transporter"/>
    <property type="match status" value="1"/>
</dbReference>
<dbReference type="EMBL" id="FOUY01000018">
    <property type="protein sequence ID" value="SFN64666.1"/>
    <property type="molecule type" value="Genomic_DNA"/>
</dbReference>
<keyword evidence="3" id="KW-1185">Reference proteome</keyword>
<keyword evidence="1" id="KW-0472">Membrane</keyword>
<keyword evidence="1" id="KW-0812">Transmembrane</keyword>
<gene>
    <name evidence="2" type="ORF">SAMN05216207_101891</name>
</gene>
<evidence type="ECO:0008006" key="4">
    <source>
        <dbReference type="Google" id="ProtNLM"/>
    </source>
</evidence>
<dbReference type="AlphaFoldDB" id="A0A1I5AQ57"/>
<proteinExistence type="predicted"/>
<evidence type="ECO:0000256" key="1">
    <source>
        <dbReference type="SAM" id="Phobius"/>
    </source>
</evidence>
<accession>A0A1I5AQ57</accession>
<dbReference type="InterPro" id="IPR036259">
    <property type="entry name" value="MFS_trans_sf"/>
</dbReference>
<dbReference type="Gene3D" id="1.20.1250.20">
    <property type="entry name" value="MFS general substrate transporter like domains"/>
    <property type="match status" value="1"/>
</dbReference>
<evidence type="ECO:0000313" key="2">
    <source>
        <dbReference type="EMBL" id="SFN64666.1"/>
    </source>
</evidence>
<name>A0A1I5AQ57_PSUAM</name>
<reference evidence="2 3" key="1">
    <citation type="submission" date="2016-10" db="EMBL/GenBank/DDBJ databases">
        <authorList>
            <person name="de Groot N.N."/>
        </authorList>
    </citation>
    <scope>NUCLEOTIDE SEQUENCE [LARGE SCALE GENOMIC DNA]</scope>
    <source>
        <strain evidence="2 3">CGMCC 4.1877</strain>
    </source>
</reference>
<evidence type="ECO:0000313" key="3">
    <source>
        <dbReference type="Proteomes" id="UP000199614"/>
    </source>
</evidence>
<protein>
    <recommendedName>
        <fullName evidence="4">Transmembrane secretion effector</fullName>
    </recommendedName>
</protein>
<feature type="transmembrane region" description="Helical" evidence="1">
    <location>
        <begin position="47"/>
        <end position="66"/>
    </location>
</feature>